<reference evidence="2 3" key="1">
    <citation type="submission" date="2019-05" db="EMBL/GenBank/DDBJ databases">
        <title>Emergence of the Ug99 lineage of the wheat stem rust pathogen through somatic hybridization.</title>
        <authorList>
            <person name="Li F."/>
            <person name="Upadhyaya N.M."/>
            <person name="Sperschneider J."/>
            <person name="Matny O."/>
            <person name="Nguyen-Phuc H."/>
            <person name="Mago R."/>
            <person name="Raley C."/>
            <person name="Miller M.E."/>
            <person name="Silverstein K.A.T."/>
            <person name="Henningsen E."/>
            <person name="Hirsch C.D."/>
            <person name="Visser B."/>
            <person name="Pretorius Z.A."/>
            <person name="Steffenson B.J."/>
            <person name="Schwessinger B."/>
            <person name="Dodds P.N."/>
            <person name="Figueroa M."/>
        </authorList>
    </citation>
    <scope>NUCLEOTIDE SEQUENCE [LARGE SCALE GENOMIC DNA]</scope>
    <source>
        <strain evidence="2">21-0</strain>
    </source>
</reference>
<feature type="compositionally biased region" description="Polar residues" evidence="1">
    <location>
        <begin position="82"/>
        <end position="94"/>
    </location>
</feature>
<accession>A0A5B0PSC0</accession>
<feature type="region of interest" description="Disordered" evidence="1">
    <location>
        <begin position="1"/>
        <end position="137"/>
    </location>
</feature>
<proteinExistence type="predicted"/>
<evidence type="ECO:0000313" key="3">
    <source>
        <dbReference type="Proteomes" id="UP000324748"/>
    </source>
</evidence>
<name>A0A5B0PSC0_PUCGR</name>
<organism evidence="2 3">
    <name type="scientific">Puccinia graminis f. sp. tritici</name>
    <dbReference type="NCBI Taxonomy" id="56615"/>
    <lineage>
        <taxon>Eukaryota</taxon>
        <taxon>Fungi</taxon>
        <taxon>Dikarya</taxon>
        <taxon>Basidiomycota</taxon>
        <taxon>Pucciniomycotina</taxon>
        <taxon>Pucciniomycetes</taxon>
        <taxon>Pucciniales</taxon>
        <taxon>Pucciniaceae</taxon>
        <taxon>Puccinia</taxon>
    </lineage>
</organism>
<sequence length="137" mass="15702">MQKSLKSRNKEERNNFPEMWACKTRGSECEESSKRPEESQEEESGKEEQTRSSPRPRSIYHPSRRRIRQQLRLGPNGKWLSSKKQTAGKSTKTGNDGGFAPARSQCTTEARTRPEPMQGTQRFLRSGKRDADGDEDE</sequence>
<dbReference type="Proteomes" id="UP000324748">
    <property type="component" value="Unassembled WGS sequence"/>
</dbReference>
<protein>
    <submittedName>
        <fullName evidence="2">Uncharacterized protein</fullName>
    </submittedName>
</protein>
<dbReference type="EMBL" id="VSWC01000041">
    <property type="protein sequence ID" value="KAA1104655.1"/>
    <property type="molecule type" value="Genomic_DNA"/>
</dbReference>
<evidence type="ECO:0000256" key="1">
    <source>
        <dbReference type="SAM" id="MobiDB-lite"/>
    </source>
</evidence>
<evidence type="ECO:0000313" key="2">
    <source>
        <dbReference type="EMBL" id="KAA1104655.1"/>
    </source>
</evidence>
<keyword evidence="3" id="KW-1185">Reference proteome</keyword>
<dbReference type="AlphaFoldDB" id="A0A5B0PSC0"/>
<gene>
    <name evidence="2" type="ORF">PGT21_029272</name>
</gene>
<feature type="compositionally biased region" description="Basic and acidic residues" evidence="1">
    <location>
        <begin position="25"/>
        <end position="38"/>
    </location>
</feature>
<comment type="caution">
    <text evidence="2">The sequence shown here is derived from an EMBL/GenBank/DDBJ whole genome shotgun (WGS) entry which is preliminary data.</text>
</comment>